<dbReference type="Pfam" id="PF17783">
    <property type="entry name" value="WHD_CvfB"/>
    <property type="match status" value="1"/>
</dbReference>
<evidence type="ECO:0000256" key="1">
    <source>
        <dbReference type="PIRNR" id="PIRNR012524"/>
    </source>
</evidence>
<dbReference type="InterPro" id="IPR014464">
    <property type="entry name" value="CvfB_fam"/>
</dbReference>
<comment type="caution">
    <text evidence="4">The sequence shown here is derived from an EMBL/GenBank/DDBJ whole genome shotgun (WGS) entry which is preliminary data.</text>
</comment>
<organism evidence="4 5">
    <name type="scientific">SAR92 clade bacterium</name>
    <dbReference type="NCBI Taxonomy" id="2315479"/>
    <lineage>
        <taxon>Bacteria</taxon>
        <taxon>Pseudomonadati</taxon>
        <taxon>Pseudomonadota</taxon>
        <taxon>Gammaproteobacteria</taxon>
        <taxon>Cellvibrionales</taxon>
        <taxon>Porticoccaceae</taxon>
        <taxon>SAR92 clade</taxon>
    </lineage>
</organism>
<evidence type="ECO:0000313" key="5">
    <source>
        <dbReference type="Proteomes" id="UP000315889"/>
    </source>
</evidence>
<dbReference type="Proteomes" id="UP000315889">
    <property type="component" value="Unassembled WGS sequence"/>
</dbReference>
<reference evidence="4 5" key="1">
    <citation type="submission" date="2019-02" db="EMBL/GenBank/DDBJ databases">
        <title>Prokaryotic population dynamics and viral predation in marine succession experiment using metagenomics: the confinement effect.</title>
        <authorList>
            <person name="Haro-Moreno J.M."/>
            <person name="Rodriguez-Valera F."/>
            <person name="Lopez-Perez M."/>
        </authorList>
    </citation>
    <scope>NUCLEOTIDE SEQUENCE [LARGE SCALE GENOMIC DNA]</scope>
    <source>
        <strain evidence="4">MED-G170</strain>
    </source>
</reference>
<dbReference type="Gene3D" id="1.10.10.10">
    <property type="entry name" value="Winged helix-like DNA-binding domain superfamily/Winged helix DNA-binding domain"/>
    <property type="match status" value="1"/>
</dbReference>
<evidence type="ECO:0000259" key="3">
    <source>
        <dbReference type="Pfam" id="PF17783"/>
    </source>
</evidence>
<dbReference type="Pfam" id="PF13509">
    <property type="entry name" value="S1_2"/>
    <property type="match status" value="2"/>
</dbReference>
<name>A0A520MF15_9GAMM</name>
<feature type="domain" description="Conserved virulence factor B first S1" evidence="2">
    <location>
        <begin position="4"/>
        <end position="63"/>
    </location>
</feature>
<accession>A0A520MF15</accession>
<feature type="domain" description="Conserved virulence factor B-like winged helix" evidence="3">
    <location>
        <begin position="218"/>
        <end position="274"/>
    </location>
</feature>
<feature type="domain" description="Conserved virulence factor B first S1" evidence="2">
    <location>
        <begin position="71"/>
        <end position="131"/>
    </location>
</feature>
<comment type="similarity">
    <text evidence="1">Belongs to the CvfB family.</text>
</comment>
<proteinExistence type="inferred from homology"/>
<dbReference type="PANTHER" id="PTHR37296">
    <property type="entry name" value="CONSERVED VIRULENCE FACTOR B"/>
    <property type="match status" value="1"/>
</dbReference>
<protein>
    <submittedName>
        <fullName evidence="4">GntR family transcriptional regulator</fullName>
    </submittedName>
</protein>
<sequence length="277" mass="31324">MVTIGTFNNLQVVKQVDFGVYLDGDDLDTILLPKRYVPTGCEIGDWIDVFLYFDSDDLLIATTEKPKVEVGCCEMLKVVDINQAGAFMDWGLPKDLLVPYNEQQKPMEVGYSYVVYVYHDEASDRIAASTKLSHHLDEQSVWLKPRQSVNLQIASRTELGYKAIIDDKYLGLLFRADAYRPLKIGERLPGFVKSIRSDGKIDLLISQATLQGGHDLSQQIVQYLINQGGTSTLTDKSNPEEIYRVFKVSKKKYKQALGNLYKSKKITISSQQIQIVE</sequence>
<dbReference type="Gene3D" id="2.40.50.140">
    <property type="entry name" value="Nucleic acid-binding proteins"/>
    <property type="match status" value="1"/>
</dbReference>
<dbReference type="PANTHER" id="PTHR37296:SF1">
    <property type="entry name" value="CONSERVED VIRULENCE FACTOR B"/>
    <property type="match status" value="1"/>
</dbReference>
<dbReference type="InterPro" id="IPR040764">
    <property type="entry name" value="CvfB_WH"/>
</dbReference>
<evidence type="ECO:0000259" key="2">
    <source>
        <dbReference type="Pfam" id="PF13509"/>
    </source>
</evidence>
<gene>
    <name evidence="4" type="ORF">EVB03_06445</name>
</gene>
<evidence type="ECO:0000313" key="4">
    <source>
        <dbReference type="EMBL" id="RZO19771.1"/>
    </source>
</evidence>
<dbReference type="AlphaFoldDB" id="A0A520MF15"/>
<dbReference type="EMBL" id="SHBP01000008">
    <property type="protein sequence ID" value="RZO19771.1"/>
    <property type="molecule type" value="Genomic_DNA"/>
</dbReference>
<dbReference type="InterPro" id="IPR036388">
    <property type="entry name" value="WH-like_DNA-bd_sf"/>
</dbReference>
<dbReference type="InterPro" id="IPR012340">
    <property type="entry name" value="NA-bd_OB-fold"/>
</dbReference>
<dbReference type="InterPro" id="IPR039566">
    <property type="entry name" value="CvfB_S1_st"/>
</dbReference>
<dbReference type="PIRSF" id="PIRSF012524">
    <property type="entry name" value="YitL_S1"/>
    <property type="match status" value="1"/>
</dbReference>